<evidence type="ECO:0000313" key="5">
    <source>
        <dbReference type="Proteomes" id="UP000008066"/>
    </source>
</evidence>
<dbReference type="PANTHER" id="PTHR43546">
    <property type="entry name" value="UPF0173 METAL-DEPENDENT HYDROLASE MJ1163-RELATED"/>
    <property type="match status" value="1"/>
</dbReference>
<dbReference type="OrthoDB" id="332863at2759"/>
<dbReference type="EMBL" id="GL988041">
    <property type="protein sequence ID" value="EGS21363.1"/>
    <property type="molecule type" value="Genomic_DNA"/>
</dbReference>
<gene>
    <name evidence="4" type="ORF">CTHT_0032180</name>
</gene>
<feature type="region of interest" description="Disordered" evidence="1">
    <location>
        <begin position="130"/>
        <end position="207"/>
    </location>
</feature>
<dbReference type="SMR" id="G0S4Z2"/>
<feature type="compositionally biased region" description="Polar residues" evidence="1">
    <location>
        <begin position="182"/>
        <end position="207"/>
    </location>
</feature>
<feature type="compositionally biased region" description="Low complexity" evidence="1">
    <location>
        <begin position="171"/>
        <end position="181"/>
    </location>
</feature>
<dbReference type="KEGG" id="cthr:CTHT_0032180"/>
<dbReference type="Pfam" id="PF03443">
    <property type="entry name" value="AA9"/>
    <property type="match status" value="1"/>
</dbReference>
<dbReference type="Pfam" id="PF12706">
    <property type="entry name" value="Lactamase_B_2"/>
    <property type="match status" value="1"/>
</dbReference>
<proteinExistence type="predicted"/>
<evidence type="ECO:0000256" key="1">
    <source>
        <dbReference type="SAM" id="MobiDB-lite"/>
    </source>
</evidence>
<protein>
    <submittedName>
        <fullName evidence="4">Uncharacterized protein</fullName>
    </submittedName>
</protein>
<dbReference type="RefSeq" id="XP_006693659.1">
    <property type="nucleotide sequence ID" value="XM_006693596.1"/>
</dbReference>
<dbReference type="InterPro" id="IPR050114">
    <property type="entry name" value="UPF0173_UPF0282_UlaG_hydrolase"/>
</dbReference>
<reference evidence="4 5" key="1">
    <citation type="journal article" date="2011" name="Cell">
        <title>Insight into structure and assembly of the nuclear pore complex by utilizing the genome of a eukaryotic thermophile.</title>
        <authorList>
            <person name="Amlacher S."/>
            <person name="Sarges P."/>
            <person name="Flemming D."/>
            <person name="van Noort V."/>
            <person name="Kunze R."/>
            <person name="Devos D.P."/>
            <person name="Arumugam M."/>
            <person name="Bork P."/>
            <person name="Hurt E."/>
        </authorList>
    </citation>
    <scope>NUCLEOTIDE SEQUENCE [LARGE SCALE GENOMIC DNA]</scope>
    <source>
        <strain evidence="5">DSM 1495 / CBS 144.50 / IMI 039719</strain>
    </source>
</reference>
<dbReference type="InterPro" id="IPR036866">
    <property type="entry name" value="RibonucZ/Hydroxyglut_hydro"/>
</dbReference>
<feature type="domain" description="Metallo-beta-lactamase" evidence="3">
    <location>
        <begin position="230"/>
        <end position="469"/>
    </location>
</feature>
<evidence type="ECO:0000259" key="2">
    <source>
        <dbReference type="Pfam" id="PF03443"/>
    </source>
</evidence>
<evidence type="ECO:0000259" key="3">
    <source>
        <dbReference type="Pfam" id="PF12706"/>
    </source>
</evidence>
<dbReference type="InterPro" id="IPR005103">
    <property type="entry name" value="AA9_LPMO"/>
</dbReference>
<dbReference type="Gene3D" id="3.60.15.10">
    <property type="entry name" value="Ribonuclease Z/Hydroxyacylglutathione hydrolase-like"/>
    <property type="match status" value="1"/>
</dbReference>
<evidence type="ECO:0000313" key="4">
    <source>
        <dbReference type="EMBL" id="EGS21363.1"/>
    </source>
</evidence>
<dbReference type="InterPro" id="IPR001279">
    <property type="entry name" value="Metallo-B-lactamas"/>
</dbReference>
<dbReference type="GeneID" id="18257256"/>
<keyword evidence="5" id="KW-1185">Reference proteome</keyword>
<dbReference type="AlphaFoldDB" id="G0S4Z2"/>
<dbReference type="Proteomes" id="UP000008066">
    <property type="component" value="Unassembled WGS sequence"/>
</dbReference>
<accession>G0S4Z2</accession>
<dbReference type="PANTHER" id="PTHR43546:SF7">
    <property type="entry name" value="METALLO-BETA-LACTAMASE DOMAIN-CONTAINING PROTEIN"/>
    <property type="match status" value="1"/>
</dbReference>
<dbReference type="Gene3D" id="2.70.50.70">
    <property type="match status" value="1"/>
</dbReference>
<organism evidence="5">
    <name type="scientific">Chaetomium thermophilum (strain DSM 1495 / CBS 144.50 / IMI 039719)</name>
    <name type="common">Thermochaetoides thermophila</name>
    <dbReference type="NCBI Taxonomy" id="759272"/>
    <lineage>
        <taxon>Eukaryota</taxon>
        <taxon>Fungi</taxon>
        <taxon>Dikarya</taxon>
        <taxon>Ascomycota</taxon>
        <taxon>Pezizomycotina</taxon>
        <taxon>Sordariomycetes</taxon>
        <taxon>Sordariomycetidae</taxon>
        <taxon>Sordariales</taxon>
        <taxon>Chaetomiaceae</taxon>
        <taxon>Thermochaetoides</taxon>
    </lineage>
</organism>
<name>G0S4Z2_CHATD</name>
<feature type="domain" description="Auxiliary Activity family 9 catalytic" evidence="2">
    <location>
        <begin position="11"/>
        <end position="124"/>
    </location>
</feature>
<dbReference type="HOGENOM" id="CLU_532084_0_0_1"/>
<dbReference type="SUPFAM" id="SSF56281">
    <property type="entry name" value="Metallo-hydrolase/oxidoreductase"/>
    <property type="match status" value="1"/>
</dbReference>
<sequence length="512" mass="56621">MQYFQMLLGAGTATIAASDRLSFVAVSAITHFGPVSYMARVPNNADINIWEPTGNVWFKVSKINVLPSPNGGSLTSGEAIWLAYNMDKKSVELTILKSIPSGKYIVRVDSIALHQTSKSTMEYFMAQAEYDEEEEKQLREAQQEELDAEGPPSPPPSPSTKNGNAAKQPKQEQQQQQQQQQTSINSKTAAAHNTKTHPNAQPSDSQSSLQTGNIFFIGTATTLIQYHGVRILTDPNFLHAGDHVHLGPGVTAQRLTEPAIPALSALPPIDCVLLSHYHEDHFDKEVEAQLGRQVPIITTIHARSCLVEGKPEGVRFERVWGMDVWDEIVMPIVVEEEDESEKRQPAIKVTAMPGKHVPSGLLGMMNELLWAVPPTNGWMVDLGRQGGSGEQEFKTGLRIYISGDTLFVDELKDIPKWLKGEKIDIMLVHLGGTTILGPKLPLIMVTMDAEQGVKLIRLVNPDVTIPIHFDDYDTFLSPLENFKREVVAAGLADKVVYLERGEEYQFTVRNTA</sequence>
<dbReference type="eggNOG" id="ENOG502RW27">
    <property type="taxonomic scope" value="Eukaryota"/>
</dbReference>